<dbReference type="SMART" id="SM00499">
    <property type="entry name" value="AAI"/>
    <property type="match status" value="1"/>
</dbReference>
<evidence type="ECO:0000256" key="8">
    <source>
        <dbReference type="ARBA" id="ARBA00023288"/>
    </source>
</evidence>
<dbReference type="GO" id="GO:0005886">
    <property type="term" value="C:plasma membrane"/>
    <property type="evidence" value="ECO:0007669"/>
    <property type="project" value="UniProtKB-SubCell"/>
</dbReference>
<dbReference type="AlphaFoldDB" id="A0AAW1K806"/>
<evidence type="ECO:0000256" key="3">
    <source>
        <dbReference type="ARBA" id="ARBA00022475"/>
    </source>
</evidence>
<dbReference type="CDD" id="cd00010">
    <property type="entry name" value="AAI_LTSS"/>
    <property type="match status" value="1"/>
</dbReference>
<comment type="subcellular location">
    <subcellularLocation>
        <location evidence="1">Cell membrane</location>
        <topology evidence="1">Lipid-anchor</topology>
        <topology evidence="1">GPI-anchor</topology>
    </subcellularLocation>
</comment>
<organism evidence="11 12">
    <name type="scientific">Saponaria officinalis</name>
    <name type="common">Common soapwort</name>
    <name type="synonym">Lychnis saponaria</name>
    <dbReference type="NCBI Taxonomy" id="3572"/>
    <lineage>
        <taxon>Eukaryota</taxon>
        <taxon>Viridiplantae</taxon>
        <taxon>Streptophyta</taxon>
        <taxon>Embryophyta</taxon>
        <taxon>Tracheophyta</taxon>
        <taxon>Spermatophyta</taxon>
        <taxon>Magnoliopsida</taxon>
        <taxon>eudicotyledons</taxon>
        <taxon>Gunneridae</taxon>
        <taxon>Pentapetalae</taxon>
        <taxon>Caryophyllales</taxon>
        <taxon>Caryophyllaceae</taxon>
        <taxon>Caryophylleae</taxon>
        <taxon>Saponaria</taxon>
    </lineage>
</organism>
<dbReference type="InterPro" id="IPR016140">
    <property type="entry name" value="Bifunc_inhib/LTP/seed_store"/>
</dbReference>
<evidence type="ECO:0000256" key="9">
    <source>
        <dbReference type="SAM" id="SignalP"/>
    </source>
</evidence>
<dbReference type="InterPro" id="IPR036312">
    <property type="entry name" value="Bifun_inhib/LTP/seed_sf"/>
</dbReference>
<keyword evidence="4" id="KW-0472">Membrane</keyword>
<feature type="chain" id="PRO_5043373886" description="Bifunctional inhibitor/plant lipid transfer protein/seed storage helical domain-containing protein" evidence="9">
    <location>
        <begin position="31"/>
        <end position="192"/>
    </location>
</feature>
<evidence type="ECO:0000256" key="1">
    <source>
        <dbReference type="ARBA" id="ARBA00004609"/>
    </source>
</evidence>
<dbReference type="Pfam" id="PF14368">
    <property type="entry name" value="LTP_2"/>
    <property type="match status" value="1"/>
</dbReference>
<dbReference type="EMBL" id="JBDFQZ010000006">
    <property type="protein sequence ID" value="KAK9714002.1"/>
    <property type="molecule type" value="Genomic_DNA"/>
</dbReference>
<gene>
    <name evidence="11" type="ORF">RND81_06G064700</name>
</gene>
<keyword evidence="7" id="KW-0325">Glycoprotein</keyword>
<feature type="domain" description="Bifunctional inhibitor/plant lipid transfer protein/seed storage helical" evidence="10">
    <location>
        <begin position="48"/>
        <end position="123"/>
    </location>
</feature>
<name>A0AAW1K806_SAPOF</name>
<comment type="caution">
    <text evidence="11">The sequence shown here is derived from an EMBL/GenBank/DDBJ whole genome shotgun (WGS) entry which is preliminary data.</text>
</comment>
<keyword evidence="12" id="KW-1185">Reference proteome</keyword>
<keyword evidence="8" id="KW-0449">Lipoprotein</keyword>
<dbReference type="InterPro" id="IPR043325">
    <property type="entry name" value="LTSS"/>
</dbReference>
<feature type="signal peptide" evidence="9">
    <location>
        <begin position="1"/>
        <end position="30"/>
    </location>
</feature>
<evidence type="ECO:0000256" key="6">
    <source>
        <dbReference type="ARBA" id="ARBA00023157"/>
    </source>
</evidence>
<evidence type="ECO:0000256" key="4">
    <source>
        <dbReference type="ARBA" id="ARBA00022622"/>
    </source>
</evidence>
<reference evidence="11" key="1">
    <citation type="submission" date="2024-03" db="EMBL/GenBank/DDBJ databases">
        <title>WGS assembly of Saponaria officinalis var. Norfolk2.</title>
        <authorList>
            <person name="Jenkins J."/>
            <person name="Shu S."/>
            <person name="Grimwood J."/>
            <person name="Barry K."/>
            <person name="Goodstein D."/>
            <person name="Schmutz J."/>
            <person name="Leebens-Mack J."/>
            <person name="Osbourn A."/>
        </authorList>
    </citation>
    <scope>NUCLEOTIDE SEQUENCE [LARGE SCALE GENOMIC DNA]</scope>
    <source>
        <strain evidence="11">JIC</strain>
    </source>
</reference>
<accession>A0AAW1K806</accession>
<sequence length="192" mass="19782">MVHSPSLALNNGILIVSFLILICHLTLTNAQTVTSDPSALTPPTMAECGPSLFPLAPCGPFVQGQSPQTTLQCCQNLAQAYHDQPACLCLFLNGTALASLPINSTRALQLPGLCDVQIDSSTCSSSSGGSVPPIAPSVRRNPTTITAGAPTVTIAPRPSTVRFGMGQSTAYKLAGCQFGVAAAMSLLLETLL</sequence>
<keyword evidence="3" id="KW-1003">Cell membrane</keyword>
<keyword evidence="4" id="KW-0336">GPI-anchor</keyword>
<proteinExistence type="inferred from homology"/>
<evidence type="ECO:0000259" key="10">
    <source>
        <dbReference type="SMART" id="SM00499"/>
    </source>
</evidence>
<evidence type="ECO:0000256" key="2">
    <source>
        <dbReference type="ARBA" id="ARBA00009748"/>
    </source>
</evidence>
<dbReference type="PANTHER" id="PTHR33044">
    <property type="entry name" value="BIFUNCTIONAL INHIBITOR/LIPID-TRANSFER PROTEIN/SEED STORAGE 2S ALBUMIN SUPERFAMILY PROTEIN-RELATED"/>
    <property type="match status" value="1"/>
</dbReference>
<evidence type="ECO:0000256" key="5">
    <source>
        <dbReference type="ARBA" id="ARBA00022729"/>
    </source>
</evidence>
<dbReference type="GO" id="GO:0098552">
    <property type="term" value="C:side of membrane"/>
    <property type="evidence" value="ECO:0007669"/>
    <property type="project" value="UniProtKB-KW"/>
</dbReference>
<keyword evidence="5 9" id="KW-0732">Signal</keyword>
<evidence type="ECO:0000313" key="11">
    <source>
        <dbReference type="EMBL" id="KAK9714002.1"/>
    </source>
</evidence>
<dbReference type="Gene3D" id="1.10.110.10">
    <property type="entry name" value="Plant lipid-transfer and hydrophobic proteins"/>
    <property type="match status" value="1"/>
</dbReference>
<dbReference type="Proteomes" id="UP001443914">
    <property type="component" value="Unassembled WGS sequence"/>
</dbReference>
<protein>
    <recommendedName>
        <fullName evidence="10">Bifunctional inhibitor/plant lipid transfer protein/seed storage helical domain-containing protein</fullName>
    </recommendedName>
</protein>
<dbReference type="SUPFAM" id="SSF47699">
    <property type="entry name" value="Bifunctional inhibitor/lipid-transfer protein/seed storage 2S albumin"/>
    <property type="match status" value="1"/>
</dbReference>
<evidence type="ECO:0000313" key="12">
    <source>
        <dbReference type="Proteomes" id="UP001443914"/>
    </source>
</evidence>
<evidence type="ECO:0000256" key="7">
    <source>
        <dbReference type="ARBA" id="ARBA00023180"/>
    </source>
</evidence>
<comment type="similarity">
    <text evidence="2">Belongs to the plant LTP family.</text>
</comment>
<keyword evidence="6" id="KW-1015">Disulfide bond</keyword>